<dbReference type="GO" id="GO:0005524">
    <property type="term" value="F:ATP binding"/>
    <property type="evidence" value="ECO:0007669"/>
    <property type="project" value="UniProtKB-KW"/>
</dbReference>
<dbReference type="InterPro" id="IPR043129">
    <property type="entry name" value="ATPase_NBD"/>
</dbReference>
<evidence type="ECO:0000256" key="3">
    <source>
        <dbReference type="RuleBase" id="RU003322"/>
    </source>
</evidence>
<comment type="similarity">
    <text evidence="3">Belongs to the heat shock protein 70 family.</text>
</comment>
<dbReference type="Gene3D" id="3.30.420.40">
    <property type="match status" value="3"/>
</dbReference>
<accession>A0AAN6P1U6</accession>
<keyword evidence="5" id="KW-1185">Reference proteome</keyword>
<dbReference type="Proteomes" id="UP001303222">
    <property type="component" value="Unassembled WGS sequence"/>
</dbReference>
<dbReference type="EMBL" id="MU859096">
    <property type="protein sequence ID" value="KAK3954027.1"/>
    <property type="molecule type" value="Genomic_DNA"/>
</dbReference>
<gene>
    <name evidence="4" type="ORF">QBC32DRAFT_368982</name>
</gene>
<evidence type="ECO:0000313" key="5">
    <source>
        <dbReference type="Proteomes" id="UP001303222"/>
    </source>
</evidence>
<dbReference type="PANTHER" id="PTHR19375">
    <property type="entry name" value="HEAT SHOCK PROTEIN 70KDA"/>
    <property type="match status" value="1"/>
</dbReference>
<protein>
    <submittedName>
        <fullName evidence="4">Hsp70 protein-domain-containing protein</fullName>
    </submittedName>
</protein>
<dbReference type="Gene3D" id="3.90.640.10">
    <property type="entry name" value="Actin, Chain A, domain 4"/>
    <property type="match status" value="1"/>
</dbReference>
<proteinExistence type="inferred from homology"/>
<reference evidence="4" key="1">
    <citation type="journal article" date="2023" name="Mol. Phylogenet. Evol.">
        <title>Genome-scale phylogeny and comparative genomics of the fungal order Sordariales.</title>
        <authorList>
            <person name="Hensen N."/>
            <person name="Bonometti L."/>
            <person name="Westerberg I."/>
            <person name="Brannstrom I.O."/>
            <person name="Guillou S."/>
            <person name="Cros-Aarteil S."/>
            <person name="Calhoun S."/>
            <person name="Haridas S."/>
            <person name="Kuo A."/>
            <person name="Mondo S."/>
            <person name="Pangilinan J."/>
            <person name="Riley R."/>
            <person name="LaButti K."/>
            <person name="Andreopoulos B."/>
            <person name="Lipzen A."/>
            <person name="Chen C."/>
            <person name="Yan M."/>
            <person name="Daum C."/>
            <person name="Ng V."/>
            <person name="Clum A."/>
            <person name="Steindorff A."/>
            <person name="Ohm R.A."/>
            <person name="Martin F."/>
            <person name="Silar P."/>
            <person name="Natvig D.O."/>
            <person name="Lalanne C."/>
            <person name="Gautier V."/>
            <person name="Ament-Velasquez S.L."/>
            <person name="Kruys A."/>
            <person name="Hutchinson M.I."/>
            <person name="Powell A.J."/>
            <person name="Barry K."/>
            <person name="Miller A.N."/>
            <person name="Grigoriev I.V."/>
            <person name="Debuchy R."/>
            <person name="Gladieux P."/>
            <person name="Hiltunen Thoren M."/>
            <person name="Johannesson H."/>
        </authorList>
    </citation>
    <scope>NUCLEOTIDE SEQUENCE</scope>
    <source>
        <strain evidence="4">CBS 626.80</strain>
    </source>
</reference>
<dbReference type="Pfam" id="PF00012">
    <property type="entry name" value="HSP70"/>
    <property type="match status" value="3"/>
</dbReference>
<dbReference type="PRINTS" id="PR00301">
    <property type="entry name" value="HEATSHOCK70"/>
</dbReference>
<evidence type="ECO:0000313" key="4">
    <source>
        <dbReference type="EMBL" id="KAK3954027.1"/>
    </source>
</evidence>
<evidence type="ECO:0000256" key="1">
    <source>
        <dbReference type="ARBA" id="ARBA00022741"/>
    </source>
</evidence>
<dbReference type="InterPro" id="IPR013126">
    <property type="entry name" value="Hsp_70_fam"/>
</dbReference>
<dbReference type="AlphaFoldDB" id="A0AAN6P1U6"/>
<keyword evidence="2 3" id="KW-0067">ATP-binding</keyword>
<reference evidence="4" key="2">
    <citation type="submission" date="2023-06" db="EMBL/GenBank/DDBJ databases">
        <authorList>
            <consortium name="Lawrence Berkeley National Laboratory"/>
            <person name="Mondo S.J."/>
            <person name="Hensen N."/>
            <person name="Bonometti L."/>
            <person name="Westerberg I."/>
            <person name="Brannstrom I.O."/>
            <person name="Guillou S."/>
            <person name="Cros-Aarteil S."/>
            <person name="Calhoun S."/>
            <person name="Haridas S."/>
            <person name="Kuo A."/>
            <person name="Pangilinan J."/>
            <person name="Riley R."/>
            <person name="Labutti K."/>
            <person name="Andreopoulos B."/>
            <person name="Lipzen A."/>
            <person name="Chen C."/>
            <person name="Yanf M."/>
            <person name="Daum C."/>
            <person name="Ng V."/>
            <person name="Clum A."/>
            <person name="Steindorff A."/>
            <person name="Ohm R."/>
            <person name="Martin F."/>
            <person name="Silar P."/>
            <person name="Natvig D."/>
            <person name="Lalanne C."/>
            <person name="Gautier V."/>
            <person name="Ament-Velasquez S.L."/>
            <person name="Kruys A."/>
            <person name="Hutchinson M.I."/>
            <person name="Powell A.J."/>
            <person name="Barry K."/>
            <person name="Miller A.N."/>
            <person name="Grigoriev I.V."/>
            <person name="Debuchy R."/>
            <person name="Gladieux P."/>
            <person name="Thoren M.H."/>
            <person name="Johannesson H."/>
        </authorList>
    </citation>
    <scope>NUCLEOTIDE SEQUENCE</scope>
    <source>
        <strain evidence="4">CBS 626.80</strain>
    </source>
</reference>
<name>A0AAN6P1U6_9PEZI</name>
<dbReference type="SUPFAM" id="SSF53067">
    <property type="entry name" value="Actin-like ATPase domain"/>
    <property type="match status" value="2"/>
</dbReference>
<dbReference type="InterPro" id="IPR029047">
    <property type="entry name" value="HSP70_peptide-bd_sf"/>
</dbReference>
<organism evidence="4 5">
    <name type="scientific">Pseudoneurospora amorphoporcata</name>
    <dbReference type="NCBI Taxonomy" id="241081"/>
    <lineage>
        <taxon>Eukaryota</taxon>
        <taxon>Fungi</taxon>
        <taxon>Dikarya</taxon>
        <taxon>Ascomycota</taxon>
        <taxon>Pezizomycotina</taxon>
        <taxon>Sordariomycetes</taxon>
        <taxon>Sordariomycetidae</taxon>
        <taxon>Sordariales</taxon>
        <taxon>Sordariaceae</taxon>
        <taxon>Pseudoneurospora</taxon>
    </lineage>
</organism>
<dbReference type="Gene3D" id="2.60.34.10">
    <property type="entry name" value="Substrate Binding Domain Of DNAk, Chain A, domain 1"/>
    <property type="match status" value="2"/>
</dbReference>
<dbReference type="GO" id="GO:0140662">
    <property type="term" value="F:ATP-dependent protein folding chaperone"/>
    <property type="evidence" value="ECO:0007669"/>
    <property type="project" value="InterPro"/>
</dbReference>
<dbReference type="SUPFAM" id="SSF100920">
    <property type="entry name" value="Heat shock protein 70kD (HSP70), peptide-binding domain"/>
    <property type="match status" value="1"/>
</dbReference>
<sequence>MTINKSGNRGRRRQTERLNLKSSWKPKTPSPLAALLTATILLLLIVVFPLALSTSSPRTNFGVTNSRVAMCPKNGTGKVLGTVPNWVGFRASPDTAGVLVGEEAREWAKGMEGGGEKGAVFDVRRLLGRNFSDLKLPERDSAFTFQEVEKNVDEQGQIINGTARRVLRYTPEQITAMIFGELKGIAEREVGENITQAVVATHLAPGFYPYVESTTPLPYNDRSYLPWQAADQFEEAYRTALRHAASLAGFEIIRFTREPVAAAIAYGLDTESIWDERTVLVYDLGETSLDVTVLSVEQGVFEVLASERVEGRFGGRKMDGNVAGWILREVAGRMNGGGQGDGRASHVRVEDIMMLGPKLVIKVKEEVAEGVKIALLEQEAVEIDVGELLTNLGGLERNLTMTRRDFEDVNHGLVWDTLPVVQRVLTAARVLRDKLDDFIVVGGSGKTPRVRWSVEQYYCTKSKPLMEGNVDSAEAVVFGAAVQAMGTTECIFIYDVPTSIGVETAGGVMTTIIRRNSPMPTLRSPMDLATVNQNNLPRGIPRVSIAFAIDHNGVLQVFLLDTIVMDDEGHHRHLIATIRTLYADASDKALAKWKKIDSLIEETDRFWEEDEETKATFEARRELAKMLNAVRRSLWIVEADGAAQEAATEEVRVIRDALRDAEVWLEEHWDVETNTSEEFMMEKKLLSGVVSPVLHPDDISVVVDELPPVMRTGRR</sequence>
<keyword evidence="1 3" id="KW-0547">Nucleotide-binding</keyword>
<comment type="caution">
    <text evidence="4">The sequence shown here is derived from an EMBL/GenBank/DDBJ whole genome shotgun (WGS) entry which is preliminary data.</text>
</comment>
<evidence type="ECO:0000256" key="2">
    <source>
        <dbReference type="ARBA" id="ARBA00022840"/>
    </source>
</evidence>